<reference evidence="2 3" key="1">
    <citation type="submission" date="2018-03" db="EMBL/GenBank/DDBJ databases">
        <title>Comparative analysis of microorganisms from saline springs in Andes Mountain Range, Colombia.</title>
        <authorList>
            <person name="Rubin E."/>
        </authorList>
    </citation>
    <scope>NUCLEOTIDE SEQUENCE [LARGE SCALE GENOMIC DNA]</scope>
    <source>
        <strain evidence="2 3">CG 23</strain>
    </source>
</reference>
<keyword evidence="3" id="KW-1185">Reference proteome</keyword>
<feature type="transmembrane region" description="Helical" evidence="1">
    <location>
        <begin position="155"/>
        <end position="178"/>
    </location>
</feature>
<feature type="transmembrane region" description="Helical" evidence="1">
    <location>
        <begin position="105"/>
        <end position="127"/>
    </location>
</feature>
<feature type="transmembrane region" description="Helical" evidence="1">
    <location>
        <begin position="28"/>
        <end position="52"/>
    </location>
</feature>
<comment type="caution">
    <text evidence="2">The sequence shown here is derived from an EMBL/GenBank/DDBJ whole genome shotgun (WGS) entry which is preliminary data.</text>
</comment>
<evidence type="ECO:0000313" key="2">
    <source>
        <dbReference type="EMBL" id="PRZ08277.1"/>
    </source>
</evidence>
<protein>
    <submittedName>
        <fullName evidence="2">Uncharacterized protein</fullName>
    </submittedName>
</protein>
<accession>A0ABX5EHY9</accession>
<organism evidence="2 3">
    <name type="scientific">Isoptericola halotolerans</name>
    <dbReference type="NCBI Taxonomy" id="300560"/>
    <lineage>
        <taxon>Bacteria</taxon>
        <taxon>Bacillati</taxon>
        <taxon>Actinomycetota</taxon>
        <taxon>Actinomycetes</taxon>
        <taxon>Micrococcales</taxon>
        <taxon>Promicromonosporaceae</taxon>
        <taxon>Isoptericola</taxon>
    </lineage>
</organism>
<feature type="transmembrane region" description="Helical" evidence="1">
    <location>
        <begin position="72"/>
        <end position="93"/>
    </location>
</feature>
<gene>
    <name evidence="2" type="ORF">BCL65_103205</name>
</gene>
<keyword evidence="1" id="KW-0472">Membrane</keyword>
<feature type="transmembrane region" description="Helical" evidence="1">
    <location>
        <begin position="190"/>
        <end position="210"/>
    </location>
</feature>
<sequence length="257" mass="26596">MSAPAVLDRSAFAAQAQSRAVRRVQRSVTSAVVVIGAGFWVVYAVVAVVVPLIVRNAGNQMDAGVLSAADYIARWVAFGTSVAMFATILRPHLAAGGTRGALRTGAVRAAAITGLVYGLLKALALLGERAYFEALGWPWQRLDGGALELTDLGDFALTALAEAVVTAVYLLVGCAVVAGYQTHGVWRGTALLLPGIALLALVELATLSGSTADLLGHLVTVDGAAAAGRLLAGLAVVALAAAWLHLRLRNLRLRPTR</sequence>
<dbReference type="RefSeq" id="WP_106266278.1">
    <property type="nucleotide sequence ID" value="NZ_PVTX01000003.1"/>
</dbReference>
<evidence type="ECO:0000256" key="1">
    <source>
        <dbReference type="SAM" id="Phobius"/>
    </source>
</evidence>
<evidence type="ECO:0000313" key="3">
    <source>
        <dbReference type="Proteomes" id="UP000239895"/>
    </source>
</evidence>
<dbReference type="Proteomes" id="UP000239895">
    <property type="component" value="Unassembled WGS sequence"/>
</dbReference>
<keyword evidence="1" id="KW-0812">Transmembrane</keyword>
<proteinExistence type="predicted"/>
<dbReference type="EMBL" id="PVTX01000003">
    <property type="protein sequence ID" value="PRZ08277.1"/>
    <property type="molecule type" value="Genomic_DNA"/>
</dbReference>
<keyword evidence="1" id="KW-1133">Transmembrane helix</keyword>
<name>A0ABX5EHY9_9MICO</name>
<feature type="transmembrane region" description="Helical" evidence="1">
    <location>
        <begin position="230"/>
        <end position="248"/>
    </location>
</feature>